<dbReference type="InterPro" id="IPR003010">
    <property type="entry name" value="C-N_Hydrolase"/>
</dbReference>
<dbReference type="PROSITE" id="PS50263">
    <property type="entry name" value="CN_HYDROLASE"/>
    <property type="match status" value="1"/>
</dbReference>
<dbReference type="OrthoDB" id="9804277at2"/>
<accession>A0A5B8IUW0</accession>
<comment type="similarity">
    <text evidence="2 9">Belongs to the CN hydrolase family. Apolipoprotein N-acyltransferase subfamily.</text>
</comment>
<dbReference type="Proteomes" id="UP000318483">
    <property type="component" value="Chromosome"/>
</dbReference>
<feature type="transmembrane region" description="Helical" evidence="9">
    <location>
        <begin position="171"/>
        <end position="195"/>
    </location>
</feature>
<keyword evidence="6 9" id="KW-1133">Transmembrane helix</keyword>
<dbReference type="Gene3D" id="3.60.110.10">
    <property type="entry name" value="Carbon-nitrogen hydrolase"/>
    <property type="match status" value="1"/>
</dbReference>
<dbReference type="Pfam" id="PF20154">
    <property type="entry name" value="LNT_N"/>
    <property type="match status" value="1"/>
</dbReference>
<keyword evidence="8 9" id="KW-0012">Acyltransferase</keyword>
<evidence type="ECO:0000256" key="4">
    <source>
        <dbReference type="ARBA" id="ARBA00022679"/>
    </source>
</evidence>
<evidence type="ECO:0000256" key="1">
    <source>
        <dbReference type="ARBA" id="ARBA00004651"/>
    </source>
</evidence>
<sequence length="516" mass="55601">MPTDATVRLGDALKSVRRRMLAGAFSGAVAALGHAPFSVPLATVIALACAVALLARADDLRSAAWLGWATGCGYFGVALHWIIEPFLVDVARHGWMAPFALVFMSGGLALFWAGAFATARWLAGSSGSALRLALSPAVCLAAAETARSFVLTGFPWALPAYVWTETSLRLLVAWIGPFGLTFATLAVVSALSLSLIGTRHMWRLVAAGFAMALLFAAYGWTSVLERTMQTNPSGKTVRIVQPNEPQNEKWLPENVQRFWLRKLELTEGDGPVDLVIWPEVSLPYLLERDEGGLSQIGQAAGGAAVILGAQRLDGNDRLLNSLVMLDHDGEPVHIYDKQHLVPFGEYFPGGELARRLGLEGLATNVLGGFSAGVGPRLRDASKMGLGSYVPMICYETIFPRYARSDEGRADWLVQLTNDAWFGNFAGPQQHLQQARMRAIEQGLPLIRAANTGISALIDPQGRIVARLDLNETGALEAGLPASSGPTFYARVGDWPVWGLMLLCLSGLALTRERFGH</sequence>
<feature type="transmembrane region" description="Helical" evidence="9">
    <location>
        <begin position="95"/>
        <end position="117"/>
    </location>
</feature>
<comment type="subcellular location">
    <subcellularLocation>
        <location evidence="1 9">Cell membrane</location>
        <topology evidence="1 9">Multi-pass membrane protein</topology>
    </subcellularLocation>
</comment>
<dbReference type="GO" id="GO:0016410">
    <property type="term" value="F:N-acyltransferase activity"/>
    <property type="evidence" value="ECO:0007669"/>
    <property type="project" value="UniProtKB-UniRule"/>
</dbReference>
<dbReference type="GO" id="GO:0042158">
    <property type="term" value="P:lipoprotein biosynthetic process"/>
    <property type="evidence" value="ECO:0007669"/>
    <property type="project" value="UniProtKB-UniRule"/>
</dbReference>
<feature type="transmembrane region" description="Helical" evidence="9">
    <location>
        <begin position="65"/>
        <end position="83"/>
    </location>
</feature>
<dbReference type="GO" id="GO:0005886">
    <property type="term" value="C:plasma membrane"/>
    <property type="evidence" value="ECO:0007669"/>
    <property type="project" value="UniProtKB-SubCell"/>
</dbReference>
<evidence type="ECO:0000256" key="9">
    <source>
        <dbReference type="HAMAP-Rule" id="MF_01148"/>
    </source>
</evidence>
<comment type="catalytic activity">
    <reaction evidence="9">
        <text>N-terminal S-1,2-diacyl-sn-glyceryl-L-cysteinyl-[lipoprotein] + a glycerophospholipid = N-acyl-S-1,2-diacyl-sn-glyceryl-L-cysteinyl-[lipoprotein] + a 2-acyl-sn-glycero-3-phospholipid + H(+)</text>
        <dbReference type="Rhea" id="RHEA:48228"/>
        <dbReference type="Rhea" id="RHEA-COMP:14681"/>
        <dbReference type="Rhea" id="RHEA-COMP:14684"/>
        <dbReference type="ChEBI" id="CHEBI:15378"/>
        <dbReference type="ChEBI" id="CHEBI:136912"/>
        <dbReference type="ChEBI" id="CHEBI:140656"/>
        <dbReference type="ChEBI" id="CHEBI:140657"/>
        <dbReference type="ChEBI" id="CHEBI:140660"/>
        <dbReference type="EC" id="2.3.1.269"/>
    </reaction>
</comment>
<dbReference type="SUPFAM" id="SSF56317">
    <property type="entry name" value="Carbon-nitrogen hydrolase"/>
    <property type="match status" value="1"/>
</dbReference>
<evidence type="ECO:0000259" key="10">
    <source>
        <dbReference type="PROSITE" id="PS50263"/>
    </source>
</evidence>
<dbReference type="NCBIfam" id="TIGR00546">
    <property type="entry name" value="lnt"/>
    <property type="match status" value="1"/>
</dbReference>
<dbReference type="PANTHER" id="PTHR38686">
    <property type="entry name" value="APOLIPOPROTEIN N-ACYLTRANSFERASE"/>
    <property type="match status" value="1"/>
</dbReference>
<keyword evidence="5 9" id="KW-0812">Transmembrane</keyword>
<evidence type="ECO:0000256" key="7">
    <source>
        <dbReference type="ARBA" id="ARBA00023136"/>
    </source>
</evidence>
<dbReference type="EC" id="2.3.1.269" evidence="9"/>
<feature type="transmembrane region" description="Helical" evidence="9">
    <location>
        <begin position="20"/>
        <end position="53"/>
    </location>
</feature>
<keyword evidence="7 9" id="KW-0472">Membrane</keyword>
<comment type="function">
    <text evidence="9">Catalyzes the phospholipid dependent N-acylation of the N-terminal cysteine of apolipoprotein, the last step in lipoprotein maturation.</text>
</comment>
<dbReference type="Pfam" id="PF00795">
    <property type="entry name" value="CN_hydrolase"/>
    <property type="match status" value="1"/>
</dbReference>
<dbReference type="EMBL" id="CP042261">
    <property type="protein sequence ID" value="QDY68661.1"/>
    <property type="molecule type" value="Genomic_DNA"/>
</dbReference>
<dbReference type="HAMAP" id="MF_01148">
    <property type="entry name" value="Lnt"/>
    <property type="match status" value="1"/>
</dbReference>
<dbReference type="AlphaFoldDB" id="A0A5B8IUW0"/>
<keyword evidence="11" id="KW-0449">Lipoprotein</keyword>
<keyword evidence="4 9" id="KW-0808">Transferase</keyword>
<dbReference type="InterPro" id="IPR036526">
    <property type="entry name" value="C-N_Hydrolase_sf"/>
</dbReference>
<reference evidence="11 12" key="1">
    <citation type="submission" date="2019-07" db="EMBL/GenBank/DDBJ databases">
        <title>Litoreibacter alkalisoli sp. nov., isolated from saline-alkaline soil.</title>
        <authorList>
            <person name="Wang S."/>
            <person name="Xu L."/>
            <person name="Xing Y.-T."/>
            <person name="Sun J.-Q."/>
        </authorList>
    </citation>
    <scope>NUCLEOTIDE SEQUENCE [LARGE SCALE GENOMIC DNA]</scope>
    <source>
        <strain evidence="11 12">LN3S51</strain>
    </source>
</reference>
<evidence type="ECO:0000313" key="12">
    <source>
        <dbReference type="Proteomes" id="UP000318483"/>
    </source>
</evidence>
<feature type="domain" description="CN hydrolase" evidence="10">
    <location>
        <begin position="240"/>
        <end position="481"/>
    </location>
</feature>
<dbReference type="InterPro" id="IPR045378">
    <property type="entry name" value="LNT_N"/>
</dbReference>
<evidence type="ECO:0000256" key="5">
    <source>
        <dbReference type="ARBA" id="ARBA00022692"/>
    </source>
</evidence>
<name>A0A5B8IUW0_9RHOB</name>
<dbReference type="UniPathway" id="UPA00666"/>
<comment type="pathway">
    <text evidence="9">Protein modification; lipoprotein biosynthesis (N-acyl transfer).</text>
</comment>
<protein>
    <recommendedName>
        <fullName evidence="9">Apolipoprotein N-acyltransferase</fullName>
        <shortName evidence="9">ALP N-acyltransferase</shortName>
        <ecNumber evidence="9">2.3.1.269</ecNumber>
    </recommendedName>
</protein>
<evidence type="ECO:0000256" key="2">
    <source>
        <dbReference type="ARBA" id="ARBA00010065"/>
    </source>
</evidence>
<dbReference type="InterPro" id="IPR004563">
    <property type="entry name" value="Apolipo_AcylTrfase"/>
</dbReference>
<proteinExistence type="inferred from homology"/>
<feature type="transmembrane region" description="Helical" evidence="9">
    <location>
        <begin position="129"/>
        <end position="151"/>
    </location>
</feature>
<feature type="transmembrane region" description="Helical" evidence="9">
    <location>
        <begin position="202"/>
        <end position="220"/>
    </location>
</feature>
<dbReference type="CDD" id="cd07571">
    <property type="entry name" value="ALP_N-acyl_transferase"/>
    <property type="match status" value="1"/>
</dbReference>
<dbReference type="KEGG" id="lit:FPZ52_02840"/>
<evidence type="ECO:0000256" key="6">
    <source>
        <dbReference type="ARBA" id="ARBA00022989"/>
    </source>
</evidence>
<dbReference type="PANTHER" id="PTHR38686:SF1">
    <property type="entry name" value="APOLIPOPROTEIN N-ACYLTRANSFERASE"/>
    <property type="match status" value="1"/>
</dbReference>
<evidence type="ECO:0000256" key="8">
    <source>
        <dbReference type="ARBA" id="ARBA00023315"/>
    </source>
</evidence>
<evidence type="ECO:0000256" key="3">
    <source>
        <dbReference type="ARBA" id="ARBA00022475"/>
    </source>
</evidence>
<gene>
    <name evidence="9 11" type="primary">lnt</name>
    <name evidence="11" type="ORF">FPZ52_02840</name>
</gene>
<keyword evidence="3 9" id="KW-1003">Cell membrane</keyword>
<evidence type="ECO:0000313" key="11">
    <source>
        <dbReference type="EMBL" id="QDY68661.1"/>
    </source>
</evidence>
<keyword evidence="12" id="KW-1185">Reference proteome</keyword>
<organism evidence="11 12">
    <name type="scientific">Qingshengfaniella alkalisoli</name>
    <dbReference type="NCBI Taxonomy" id="2599296"/>
    <lineage>
        <taxon>Bacteria</taxon>
        <taxon>Pseudomonadati</taxon>
        <taxon>Pseudomonadota</taxon>
        <taxon>Alphaproteobacteria</taxon>
        <taxon>Rhodobacterales</taxon>
        <taxon>Paracoccaceae</taxon>
        <taxon>Qingshengfaniella</taxon>
    </lineage>
</organism>